<sequence>MNGDKQQPPSVDSLIVNVEQCGVVLDIAGVRFWMHLEEPSFCPVDNCFFLREYGGTGRFFLVQMASGSPFGFILEKYLRTYSLFQKIDLEEQEKIKLVGNQSMSDLTASSLRFTGEVVGSSIKLVGTGIAKGIELGGKLFESVTEKGNSGNVSDSTRKGLEYGAQAAKVIADGTGVVVGAIGHGARFVGEKVGEQIRKTDSYREWKDKQTENIDPATMTIAKGAIAGLSATWSGLKDGVRAIAGGIESTTVNVVEHKYGEQYGDATRNGFEIAGNVSTGAKHLFEWSHIWLYAGIEMTAQAMSSPSAKDVLSGGIWREGFLSIYDEKLGWRTKYSRLKSRALIFYNGPEPEHEPTGILPLVAVRHVSIWKEATDKKPGTMRFFTHKIKEWVVSPDCSDDFLKRQQPIDPLHEALLWRNAMNSLLSVQQTI</sequence>
<proteinExistence type="predicted"/>
<dbReference type="PANTHER" id="PTHR21068">
    <property type="entry name" value="SPARTIN"/>
    <property type="match status" value="1"/>
</dbReference>
<reference evidence="2" key="1">
    <citation type="journal article" date="2020" name="J. Eukaryot. Microbiol.">
        <title>De novo Sequencing, Assembly and Annotation of the Transcriptome for the Free-Living Testate Amoeba Arcella intermedia.</title>
        <authorList>
            <person name="Ribeiro G.M."/>
            <person name="Porfirio-Sousa A.L."/>
            <person name="Maurer-Alcala X.X."/>
            <person name="Katz L.A."/>
            <person name="Lahr D.J.G."/>
        </authorList>
    </citation>
    <scope>NUCLEOTIDE SEQUENCE</scope>
</reference>
<name>A0A6B2L4K2_9EUKA</name>
<dbReference type="GO" id="GO:0005886">
    <property type="term" value="C:plasma membrane"/>
    <property type="evidence" value="ECO:0007669"/>
    <property type="project" value="TreeGrafter"/>
</dbReference>
<dbReference type="PROSITE" id="PS50003">
    <property type="entry name" value="PH_DOMAIN"/>
    <property type="match status" value="1"/>
</dbReference>
<dbReference type="EMBL" id="GIBP01002872">
    <property type="protein sequence ID" value="NDV31841.1"/>
    <property type="molecule type" value="Transcribed_RNA"/>
</dbReference>
<dbReference type="Pfam" id="PF06911">
    <property type="entry name" value="Senescence"/>
    <property type="match status" value="1"/>
</dbReference>
<feature type="domain" description="PH" evidence="1">
    <location>
        <begin position="314"/>
        <end position="425"/>
    </location>
</feature>
<accession>A0A6B2L4K2</accession>
<dbReference type="AlphaFoldDB" id="A0A6B2L4K2"/>
<evidence type="ECO:0000259" key="1">
    <source>
        <dbReference type="PROSITE" id="PS50003"/>
    </source>
</evidence>
<protein>
    <recommendedName>
        <fullName evidence="1">PH domain-containing protein</fullName>
    </recommendedName>
</protein>
<organism evidence="2">
    <name type="scientific">Arcella intermedia</name>
    <dbReference type="NCBI Taxonomy" id="1963864"/>
    <lineage>
        <taxon>Eukaryota</taxon>
        <taxon>Amoebozoa</taxon>
        <taxon>Tubulinea</taxon>
        <taxon>Elardia</taxon>
        <taxon>Arcellinida</taxon>
        <taxon>Sphaerothecina</taxon>
        <taxon>Arcellidae</taxon>
        <taxon>Arcella</taxon>
    </lineage>
</organism>
<dbReference type="InterPro" id="IPR009686">
    <property type="entry name" value="Senescence/spartin_C"/>
</dbReference>
<evidence type="ECO:0000313" key="2">
    <source>
        <dbReference type="EMBL" id="NDV31841.1"/>
    </source>
</evidence>
<dbReference type="InterPro" id="IPR045036">
    <property type="entry name" value="Spartin-like"/>
</dbReference>
<dbReference type="InterPro" id="IPR001849">
    <property type="entry name" value="PH_domain"/>
</dbReference>
<dbReference type="GO" id="GO:0051301">
    <property type="term" value="P:cell division"/>
    <property type="evidence" value="ECO:0007669"/>
    <property type="project" value="TreeGrafter"/>
</dbReference>
<dbReference type="PANTHER" id="PTHR21068:SF43">
    <property type="entry name" value="SPARTIN"/>
    <property type="match status" value="1"/>
</dbReference>
<dbReference type="SUPFAM" id="SSF50729">
    <property type="entry name" value="PH domain-like"/>
    <property type="match status" value="1"/>
</dbReference>